<dbReference type="GO" id="GO:0006436">
    <property type="term" value="P:tryptophanyl-tRNA aminoacylation"/>
    <property type="evidence" value="ECO:0007669"/>
    <property type="project" value="InterPro"/>
</dbReference>
<dbReference type="HOGENOM" id="CLU_032621_0_1_1"/>
<dbReference type="InParanoid" id="E3MBW2"/>
<dbReference type="Gene3D" id="1.10.240.10">
    <property type="entry name" value="Tyrosyl-Transfer RNA Synthetase"/>
    <property type="match status" value="1"/>
</dbReference>
<dbReference type="CDD" id="cd00806">
    <property type="entry name" value="TrpRS_core"/>
    <property type="match status" value="1"/>
</dbReference>
<gene>
    <name evidence="13" type="ORF">CRE_15979</name>
</gene>
<dbReference type="Gene3D" id="3.40.50.620">
    <property type="entry name" value="HUPs"/>
    <property type="match status" value="1"/>
</dbReference>
<name>E3MBW2_CAERE</name>
<evidence type="ECO:0000256" key="8">
    <source>
        <dbReference type="ARBA" id="ARBA00022840"/>
    </source>
</evidence>
<reference evidence="13" key="1">
    <citation type="submission" date="2007-07" db="EMBL/GenBank/DDBJ databases">
        <title>PCAP assembly of the Caenorhabditis remanei genome.</title>
        <authorList>
            <consortium name="The Caenorhabditis remanei Sequencing Consortium"/>
            <person name="Wilson R.K."/>
        </authorList>
    </citation>
    <scope>NUCLEOTIDE SEQUENCE [LARGE SCALE GENOMIC DNA]</scope>
    <source>
        <strain evidence="13">PB4641</strain>
    </source>
</reference>
<dbReference type="InterPro" id="IPR002305">
    <property type="entry name" value="aa-tRNA-synth_Ic"/>
</dbReference>
<protein>
    <recommendedName>
        <fullName evidence="4">Tryptophan--tRNA ligase, cytoplasmic</fullName>
        <ecNumber evidence="3">6.1.1.2</ecNumber>
    </recommendedName>
    <alternativeName>
        <fullName evidence="11">Tryptophanyl-tRNA synthetase</fullName>
    </alternativeName>
</protein>
<evidence type="ECO:0000256" key="3">
    <source>
        <dbReference type="ARBA" id="ARBA00013161"/>
    </source>
</evidence>
<evidence type="ECO:0000256" key="5">
    <source>
        <dbReference type="ARBA" id="ARBA00022490"/>
    </source>
</evidence>
<dbReference type="STRING" id="31234.E3MBW2"/>
<evidence type="ECO:0000313" key="13">
    <source>
        <dbReference type="EMBL" id="EFO97833.1"/>
    </source>
</evidence>
<comment type="subcellular location">
    <subcellularLocation>
        <location evidence="1">Cytoplasm</location>
    </subcellularLocation>
</comment>
<evidence type="ECO:0000313" key="14">
    <source>
        <dbReference type="Proteomes" id="UP000008281"/>
    </source>
</evidence>
<dbReference type="NCBIfam" id="TIGR00233">
    <property type="entry name" value="trpS"/>
    <property type="match status" value="1"/>
</dbReference>
<dbReference type="PANTHER" id="PTHR10055">
    <property type="entry name" value="TRYPTOPHANYL-TRNA SYNTHETASE"/>
    <property type="match status" value="1"/>
</dbReference>
<dbReference type="PRINTS" id="PR01039">
    <property type="entry name" value="TRNASYNTHTRP"/>
</dbReference>
<dbReference type="EC" id="6.1.1.2" evidence="3"/>
<dbReference type="Proteomes" id="UP000008281">
    <property type="component" value="Unassembled WGS sequence"/>
</dbReference>
<evidence type="ECO:0000256" key="12">
    <source>
        <dbReference type="RuleBase" id="RU363036"/>
    </source>
</evidence>
<evidence type="ECO:0000256" key="2">
    <source>
        <dbReference type="ARBA" id="ARBA00005594"/>
    </source>
</evidence>
<keyword evidence="7 12" id="KW-0547">Nucleotide-binding</keyword>
<evidence type="ECO:0000256" key="6">
    <source>
        <dbReference type="ARBA" id="ARBA00022598"/>
    </source>
</evidence>
<evidence type="ECO:0000256" key="4">
    <source>
        <dbReference type="ARBA" id="ARBA00013782"/>
    </source>
</evidence>
<proteinExistence type="inferred from homology"/>
<dbReference type="EMBL" id="DS268433">
    <property type="protein sequence ID" value="EFO97833.1"/>
    <property type="molecule type" value="Genomic_DNA"/>
</dbReference>
<keyword evidence="14" id="KW-1185">Reference proteome</keyword>
<dbReference type="InterPro" id="IPR002306">
    <property type="entry name" value="Trp-tRNA-ligase"/>
</dbReference>
<dbReference type="FunFam" id="1.10.240.10:FF:000003">
    <property type="entry name" value="Tryptophan--tRNA ligase, cytoplasmic"/>
    <property type="match status" value="1"/>
</dbReference>
<keyword evidence="10 12" id="KW-0030">Aminoacyl-tRNA synthetase</keyword>
<dbReference type="InterPro" id="IPR014729">
    <property type="entry name" value="Rossmann-like_a/b/a_fold"/>
</dbReference>
<evidence type="ECO:0000256" key="10">
    <source>
        <dbReference type="ARBA" id="ARBA00023146"/>
    </source>
</evidence>
<dbReference type="GO" id="GO:0005737">
    <property type="term" value="C:cytoplasm"/>
    <property type="evidence" value="ECO:0007669"/>
    <property type="project" value="UniProtKB-SubCell"/>
</dbReference>
<dbReference type="OMA" id="AHRMKNP"/>
<keyword evidence="5" id="KW-0963">Cytoplasm</keyword>
<dbReference type="OrthoDB" id="10261385at2759"/>
<keyword evidence="6 12" id="KW-0436">Ligase</keyword>
<keyword evidence="8 12" id="KW-0067">ATP-binding</keyword>
<dbReference type="GO" id="GO:0005524">
    <property type="term" value="F:ATP binding"/>
    <property type="evidence" value="ECO:0007669"/>
    <property type="project" value="UniProtKB-KW"/>
</dbReference>
<evidence type="ECO:0000256" key="11">
    <source>
        <dbReference type="ARBA" id="ARBA00030268"/>
    </source>
</evidence>
<dbReference type="SUPFAM" id="SSF52374">
    <property type="entry name" value="Nucleotidylyl transferase"/>
    <property type="match status" value="1"/>
</dbReference>
<sequence>MTAPENVAAKLEELQVNGEEEDDDDKVTPWEVTTTKASGIDYDKLIGNEEKNCVISTNFFFKISVRFGCRKLDEDIIARFERVTGHKACVMLRRGMFFAHRDFTSILDCKEKGEPFFLYTGRGASSGSLHLGHLVPFIFTKWLQEVFDVPLIVQMTDDEKFLWKDMTVDAAKKMSRENMKDIISVGFDLTKTFIFNNFDYMCPPFYENIVKIWKAVNGNQTRSIFGFTPEDCMGKAAFPAVEAAPCFASSFPHIFGEKGKKNDIPCLIPCAIDQDPYFRMCRDVAPKLKASKPSLIFSTFLPALQGAQTKMSSSEPNTCIFLDDTPKQIKNKINKYAFSGGQKTIEEHRAKGGNCDVDISFQFLRFFLEDDVELEKIREQYTKGELLSGELKARATVEVQKIIAEMAERRKNVTDETVDEFTKIRSFPYQY</sequence>
<comment type="similarity">
    <text evidence="2 12">Belongs to the class-I aminoacyl-tRNA synthetase family.</text>
</comment>
<organism evidence="14">
    <name type="scientific">Caenorhabditis remanei</name>
    <name type="common">Caenorhabditis vulgaris</name>
    <dbReference type="NCBI Taxonomy" id="31234"/>
    <lineage>
        <taxon>Eukaryota</taxon>
        <taxon>Metazoa</taxon>
        <taxon>Ecdysozoa</taxon>
        <taxon>Nematoda</taxon>
        <taxon>Chromadorea</taxon>
        <taxon>Rhabditida</taxon>
        <taxon>Rhabditina</taxon>
        <taxon>Rhabditomorpha</taxon>
        <taxon>Rhabditoidea</taxon>
        <taxon>Rhabditidae</taxon>
        <taxon>Peloderinae</taxon>
        <taxon>Caenorhabditis</taxon>
    </lineage>
</organism>
<dbReference type="FunCoup" id="E3MBW2">
    <property type="interactions" value="3050"/>
</dbReference>
<dbReference type="eggNOG" id="KOG2145">
    <property type="taxonomic scope" value="Eukaryota"/>
</dbReference>
<evidence type="ECO:0000256" key="1">
    <source>
        <dbReference type="ARBA" id="ARBA00004496"/>
    </source>
</evidence>
<dbReference type="FunFam" id="3.40.50.620:FF:000033">
    <property type="entry name" value="tryptophan--tRNA ligase, cytoplasmic"/>
    <property type="match status" value="1"/>
</dbReference>
<evidence type="ECO:0000256" key="7">
    <source>
        <dbReference type="ARBA" id="ARBA00022741"/>
    </source>
</evidence>
<keyword evidence="9 12" id="KW-0648">Protein biosynthesis</keyword>
<dbReference type="GO" id="GO:0004830">
    <property type="term" value="F:tryptophan-tRNA ligase activity"/>
    <property type="evidence" value="ECO:0007669"/>
    <property type="project" value="UniProtKB-EC"/>
</dbReference>
<dbReference type="AlphaFoldDB" id="E3MBW2"/>
<dbReference type="Pfam" id="PF00579">
    <property type="entry name" value="tRNA-synt_1b"/>
    <property type="match status" value="1"/>
</dbReference>
<dbReference type="PANTHER" id="PTHR10055:SF1">
    <property type="entry name" value="TRYPTOPHAN--TRNA LIGASE, CYTOPLASMIC"/>
    <property type="match status" value="1"/>
</dbReference>
<evidence type="ECO:0000256" key="9">
    <source>
        <dbReference type="ARBA" id="ARBA00022917"/>
    </source>
</evidence>
<accession>E3MBW2</accession>